<sequence length="199" mass="22908">MSFITRQKKPTSVVFSGILIFFLFFCYCSSVDARNRNDSLSYSTSNDDASNLEKLDYIEELLVTTMSSYDVSITRIGEDELMVVIDEKLVFGKDQFTLIDKTQNKVDRVITVMSKYPYFHVNIGMHAIDSNWSEPNQGLFSLRMESLNHYFKNKDIGVGRLSYHLNREQHDICSSKSLIEGCQFAKVKIYITPLLSSIY</sequence>
<proteinExistence type="predicted"/>
<keyword evidence="2" id="KW-1185">Reference proteome</keyword>
<reference evidence="1 2" key="1">
    <citation type="submission" date="2024-10" db="EMBL/GenBank/DDBJ databases">
        <authorList>
            <person name="Yibar A."/>
            <person name="Saticioglu I.B."/>
            <person name="Duman M."/>
            <person name="Ajmi N."/>
            <person name="Gurler F."/>
            <person name="Ay H."/>
            <person name="Onuk E."/>
            <person name="Guler S."/>
            <person name="Romalde J.L."/>
        </authorList>
    </citation>
    <scope>NUCLEOTIDE SEQUENCE [LARGE SCALE GENOMIC DNA]</scope>
    <source>
        <strain evidence="1 2">1-TCBS-B</strain>
    </source>
</reference>
<comment type="caution">
    <text evidence="1">The sequence shown here is derived from an EMBL/GenBank/DDBJ whole genome shotgun (WGS) entry which is preliminary data.</text>
</comment>
<evidence type="ECO:0000313" key="2">
    <source>
        <dbReference type="Proteomes" id="UP001607125"/>
    </source>
</evidence>
<dbReference type="Gene3D" id="3.30.1330.60">
    <property type="entry name" value="OmpA-like domain"/>
    <property type="match status" value="1"/>
</dbReference>
<dbReference type="EMBL" id="JBIHSF010000006">
    <property type="protein sequence ID" value="MFH0260367.1"/>
    <property type="molecule type" value="Genomic_DNA"/>
</dbReference>
<name>A0ABW7IFJ6_9VIBR</name>
<dbReference type="SUPFAM" id="SSF103088">
    <property type="entry name" value="OmpA-like"/>
    <property type="match status" value="1"/>
</dbReference>
<protein>
    <recommendedName>
        <fullName evidence="3">OmpA-like domain-containing protein</fullName>
    </recommendedName>
</protein>
<gene>
    <name evidence="1" type="ORF">ACGRH2_08030</name>
</gene>
<organism evidence="1 2">
    <name type="scientific">Vibrio barjaei</name>
    <dbReference type="NCBI Taxonomy" id="1676683"/>
    <lineage>
        <taxon>Bacteria</taxon>
        <taxon>Pseudomonadati</taxon>
        <taxon>Pseudomonadota</taxon>
        <taxon>Gammaproteobacteria</taxon>
        <taxon>Vibrionales</taxon>
        <taxon>Vibrionaceae</taxon>
        <taxon>Vibrio</taxon>
    </lineage>
</organism>
<dbReference type="RefSeq" id="WP_394628889.1">
    <property type="nucleotide sequence ID" value="NZ_JBIHSF010000006.1"/>
</dbReference>
<evidence type="ECO:0008006" key="3">
    <source>
        <dbReference type="Google" id="ProtNLM"/>
    </source>
</evidence>
<dbReference type="Proteomes" id="UP001607125">
    <property type="component" value="Unassembled WGS sequence"/>
</dbReference>
<evidence type="ECO:0000313" key="1">
    <source>
        <dbReference type="EMBL" id="MFH0260367.1"/>
    </source>
</evidence>
<accession>A0ABW7IFJ6</accession>
<dbReference type="InterPro" id="IPR036737">
    <property type="entry name" value="OmpA-like_sf"/>
</dbReference>